<name>A0A4Q7DIB4_9PROT</name>
<protein>
    <submittedName>
        <fullName evidence="2">Uncharacterized protein</fullName>
    </submittedName>
</protein>
<dbReference type="AlphaFoldDB" id="A0A4Q7DIB4"/>
<dbReference type="Proteomes" id="UP000293550">
    <property type="component" value="Unassembled WGS sequence"/>
</dbReference>
<feature type="chain" id="PRO_5020234755" evidence="1">
    <location>
        <begin position="27"/>
        <end position="398"/>
    </location>
</feature>
<comment type="caution">
    <text evidence="2">The sequence shown here is derived from an EMBL/GenBank/DDBJ whole genome shotgun (WGS) entry which is preliminary data.</text>
</comment>
<proteinExistence type="predicted"/>
<accession>A0A4Q7DIB4</accession>
<keyword evidence="3" id="KW-1185">Reference proteome</keyword>
<evidence type="ECO:0000313" key="3">
    <source>
        <dbReference type="Proteomes" id="UP000293550"/>
    </source>
</evidence>
<evidence type="ECO:0000256" key="1">
    <source>
        <dbReference type="SAM" id="SignalP"/>
    </source>
</evidence>
<gene>
    <name evidence="2" type="ORF">EQU50_05670</name>
</gene>
<dbReference type="EMBL" id="SCFB01000006">
    <property type="protein sequence ID" value="RZI45919.1"/>
    <property type="molecule type" value="Genomic_DNA"/>
</dbReference>
<organism evidence="2 3">
    <name type="scientific">Candidatus Finniella inopinata</name>
    <dbReference type="NCBI Taxonomy" id="1696036"/>
    <lineage>
        <taxon>Bacteria</taxon>
        <taxon>Pseudomonadati</taxon>
        <taxon>Pseudomonadota</taxon>
        <taxon>Alphaproteobacteria</taxon>
        <taxon>Holosporales</taxon>
        <taxon>Candidatus Paracaedibacteraceae</taxon>
        <taxon>Candidatus Finniella</taxon>
    </lineage>
</organism>
<keyword evidence="1" id="KW-0732">Signal</keyword>
<feature type="signal peptide" evidence="1">
    <location>
        <begin position="1"/>
        <end position="26"/>
    </location>
</feature>
<dbReference type="RefSeq" id="WP_130154170.1">
    <property type="nucleotide sequence ID" value="NZ_SCFB01000006.1"/>
</dbReference>
<sequence>MKQFSRLALILSFMSVVVLPNDSAAAAQMDLDKEQRKIGKLMTTYFSTDTSTSPLSGRDSGSQLVKLVAGHMKAGNGKILHRLFYKPDANQWSTLYQEVKPSQAFSALNLVKFLDKTKTDLLNAYRGVKRIVDGEACLHVATLFDNAMQQIFEGCWGFSDAPTPTDDIKALKQIYGRLVSGLLPTMAGEPQNHLGQLEQQKNKSADARIQGHFAALQECFIAVLLSASNATSNANASLAETLSLVRYQDPLEGILHCSENVRMVAAHLLNPSSRLSSAARNLEKIEKITKYGFRMQTLTDEQITNLEQKLPKDEIYSYSEKLEILCHTISLPTITEKLFLGTLRSCELMILRATKKKHISAIINFLWDCDYGLNLPAHYRSIIAKLKEKADEKLRTIS</sequence>
<evidence type="ECO:0000313" key="2">
    <source>
        <dbReference type="EMBL" id="RZI45919.1"/>
    </source>
</evidence>
<reference evidence="2 3" key="1">
    <citation type="submission" date="2018-10" db="EMBL/GenBank/DDBJ databases">
        <title>An updated phylogeny of the Alphaproteobacteria reveals that the parasitic Rickettsiales and Holosporales have independent origins.</title>
        <authorList>
            <person name="Munoz-Gomez S.A."/>
            <person name="Hess S."/>
            <person name="Burger G."/>
            <person name="Lang B.F."/>
            <person name="Susko E."/>
            <person name="Slamovits C.H."/>
            <person name="Roger A.J."/>
        </authorList>
    </citation>
    <scope>NUCLEOTIDE SEQUENCE [LARGE SCALE GENOMIC DNA]</scope>
    <source>
        <strain evidence="2">HOLO01</strain>
    </source>
</reference>